<evidence type="ECO:0000256" key="11">
    <source>
        <dbReference type="ARBA" id="ARBA00023211"/>
    </source>
</evidence>
<comment type="function">
    <text evidence="3">Catalyzes the removal of a penultimate prolyl residue from the N-termini of peptides.</text>
</comment>
<comment type="caution">
    <text evidence="17">The sequence shown here is derived from an EMBL/GenBank/DDBJ whole genome shotgun (WGS) entry which is preliminary data.</text>
</comment>
<dbReference type="SMART" id="SM01011">
    <property type="entry name" value="AMP_N"/>
    <property type="match status" value="1"/>
</dbReference>
<dbReference type="Gene3D" id="3.40.350.10">
    <property type="entry name" value="Creatinase/prolidase N-terminal domain"/>
    <property type="match status" value="1"/>
</dbReference>
<dbReference type="EC" id="3.4.11.9" evidence="5"/>
<dbReference type="VEuPathDB" id="FungiDB:AAP_04962"/>
<dbReference type="OrthoDB" id="4196171at2759"/>
<reference evidence="17 18" key="1">
    <citation type="journal article" date="2016" name="Genome Biol. Evol.">
        <title>Divergent and convergent evolution of fungal pathogenicity.</title>
        <authorList>
            <person name="Shang Y."/>
            <person name="Xiao G."/>
            <person name="Zheng P."/>
            <person name="Cen K."/>
            <person name="Zhan S."/>
            <person name="Wang C."/>
        </authorList>
    </citation>
    <scope>NUCLEOTIDE SEQUENCE [LARGE SCALE GENOMIC DNA]</scope>
    <source>
        <strain evidence="17 18">ARSEF 7405</strain>
    </source>
</reference>
<dbReference type="AlphaFoldDB" id="A0A166N8U6"/>
<dbReference type="Pfam" id="PF05195">
    <property type="entry name" value="AMP_N"/>
    <property type="match status" value="1"/>
</dbReference>
<evidence type="ECO:0000256" key="15">
    <source>
        <dbReference type="ARBA" id="ARBA00039424"/>
    </source>
</evidence>
<keyword evidence="6 17" id="KW-0031">Aminopeptidase</keyword>
<evidence type="ECO:0000259" key="16">
    <source>
        <dbReference type="SMART" id="SM01011"/>
    </source>
</evidence>
<dbReference type="SUPFAM" id="SSF55920">
    <property type="entry name" value="Creatinase/aminopeptidase"/>
    <property type="match status" value="1"/>
</dbReference>
<keyword evidence="18" id="KW-1185">Reference proteome</keyword>
<dbReference type="GO" id="GO:0070006">
    <property type="term" value="F:metalloaminopeptidase activity"/>
    <property type="evidence" value="ECO:0007669"/>
    <property type="project" value="InterPro"/>
</dbReference>
<dbReference type="Pfam" id="PF00557">
    <property type="entry name" value="Peptidase_M24"/>
    <property type="match status" value="1"/>
</dbReference>
<organism evidence="17 18">
    <name type="scientific">Ascosphaera apis ARSEF 7405</name>
    <dbReference type="NCBI Taxonomy" id="392613"/>
    <lineage>
        <taxon>Eukaryota</taxon>
        <taxon>Fungi</taxon>
        <taxon>Dikarya</taxon>
        <taxon>Ascomycota</taxon>
        <taxon>Pezizomycotina</taxon>
        <taxon>Eurotiomycetes</taxon>
        <taxon>Eurotiomycetidae</taxon>
        <taxon>Onygenales</taxon>
        <taxon>Ascosphaeraceae</taxon>
        <taxon>Ascosphaera</taxon>
    </lineage>
</organism>
<keyword evidence="8" id="KW-0479">Metal-binding</keyword>
<keyword evidence="10" id="KW-0482">Metalloprotease</keyword>
<evidence type="ECO:0000256" key="14">
    <source>
        <dbReference type="ARBA" id="ARBA00039164"/>
    </source>
</evidence>
<dbReference type="SUPFAM" id="SSF53092">
    <property type="entry name" value="Creatinase/prolidase N-terminal domain"/>
    <property type="match status" value="1"/>
</dbReference>
<dbReference type="CDD" id="cd01087">
    <property type="entry name" value="Prolidase"/>
    <property type="match status" value="1"/>
</dbReference>
<dbReference type="InterPro" id="IPR000994">
    <property type="entry name" value="Pept_M24"/>
</dbReference>
<proteinExistence type="inferred from homology"/>
<dbReference type="InterPro" id="IPR052433">
    <property type="entry name" value="X-Pro_dipept-like"/>
</dbReference>
<dbReference type="InterPro" id="IPR036005">
    <property type="entry name" value="Creatinase/aminopeptidase-like"/>
</dbReference>
<keyword evidence="9" id="KW-0378">Hydrolase</keyword>
<feature type="domain" description="Aminopeptidase P N-terminal" evidence="16">
    <location>
        <begin position="14"/>
        <end position="149"/>
    </location>
</feature>
<evidence type="ECO:0000256" key="7">
    <source>
        <dbReference type="ARBA" id="ARBA00022670"/>
    </source>
</evidence>
<dbReference type="PANTHER" id="PTHR43226">
    <property type="entry name" value="XAA-PRO AMINOPEPTIDASE 3"/>
    <property type="match status" value="1"/>
</dbReference>
<accession>A0A166N8U6</accession>
<comment type="cofactor">
    <cofactor evidence="2">
        <name>Mn(2+)</name>
        <dbReference type="ChEBI" id="CHEBI:29035"/>
    </cofactor>
</comment>
<dbReference type="GO" id="GO:0030145">
    <property type="term" value="F:manganese ion binding"/>
    <property type="evidence" value="ECO:0007669"/>
    <property type="project" value="InterPro"/>
</dbReference>
<name>A0A166N8U6_9EURO</name>
<dbReference type="GO" id="GO:0006508">
    <property type="term" value="P:proteolysis"/>
    <property type="evidence" value="ECO:0007669"/>
    <property type="project" value="UniProtKB-KW"/>
</dbReference>
<evidence type="ECO:0000256" key="3">
    <source>
        <dbReference type="ARBA" id="ARBA00002443"/>
    </source>
</evidence>
<keyword evidence="11" id="KW-0464">Manganese</keyword>
<evidence type="ECO:0000256" key="12">
    <source>
        <dbReference type="ARBA" id="ARBA00030849"/>
    </source>
</evidence>
<dbReference type="InterPro" id="IPR029149">
    <property type="entry name" value="Creatin/AminoP/Spt16_N"/>
</dbReference>
<sequence length="478" mass="54261">MASLTNDQILEAKYPAKAHARKVAAKLKEDGCGDAGVIYLEGQKTHMVEDNDEAMHFRQRRNFHYLSGCEVPDSYLIYDIADDKLSLFIPPIDPDSVIWAGLPLSPEDAMKKYDIDACYTTEYVNAQLAHTVKENPANTTVYIIPEQVSPEITFLPFDDKNITHLRNAIEESRVVKDEYEIAMLRRTNEVSSNAHQAVWRIAKKAKNEQELEAVFVALCMSKGCKEMSYHPITASGCNAATLHYVRNDEDVTQRLNVLMDSGAEYRTYCADITRTFPLNGKFTKESREIYDIVYEMMNECFKVIKAGVLWDDVHALAHRVAIKGLLKLGILKGTEEELFEKGISVPFFPHGLGHYLGMDTHDVGGHPNYDDPNPMFRYLRCRLRLPVNSVITVEPGVYFCRFQIEPYLNNPETAKYINTEVLERYWAVGGVRLEDDIVIKEDGFENLSIAPKDPDYIEKVVSEGCQFNTIDEAIMGTI</sequence>
<dbReference type="EMBL" id="AZGZ01000026">
    <property type="protein sequence ID" value="KZZ88390.1"/>
    <property type="molecule type" value="Genomic_DNA"/>
</dbReference>
<evidence type="ECO:0000256" key="8">
    <source>
        <dbReference type="ARBA" id="ARBA00022723"/>
    </source>
</evidence>
<dbReference type="PANTHER" id="PTHR43226:SF1">
    <property type="entry name" value="XAA-PRO DIPEPTIDASE"/>
    <property type="match status" value="1"/>
</dbReference>
<evidence type="ECO:0000313" key="18">
    <source>
        <dbReference type="Proteomes" id="UP000242877"/>
    </source>
</evidence>
<comment type="similarity">
    <text evidence="4">Belongs to the peptidase M24B family.</text>
</comment>
<gene>
    <name evidence="17" type="ORF">AAP_04962</name>
</gene>
<protein>
    <recommendedName>
        <fullName evidence="15">Probable Xaa-Pro aminopeptidase PEPP</fullName>
        <ecNumber evidence="5">3.4.11.9</ecNumber>
    </recommendedName>
    <alternativeName>
        <fullName evidence="12">Aminoacylproline aminopeptidase</fullName>
    </alternativeName>
    <alternativeName>
        <fullName evidence="14">Probable Xaa-Pro aminopeptidase pepP</fullName>
    </alternativeName>
    <alternativeName>
        <fullName evidence="13">Prolidase</fullName>
    </alternativeName>
</protein>
<dbReference type="InterPro" id="IPR007865">
    <property type="entry name" value="Aminopep_P_N"/>
</dbReference>
<dbReference type="Proteomes" id="UP000242877">
    <property type="component" value="Unassembled WGS sequence"/>
</dbReference>
<evidence type="ECO:0000256" key="6">
    <source>
        <dbReference type="ARBA" id="ARBA00022438"/>
    </source>
</evidence>
<evidence type="ECO:0000256" key="5">
    <source>
        <dbReference type="ARBA" id="ARBA00012574"/>
    </source>
</evidence>
<evidence type="ECO:0000256" key="10">
    <source>
        <dbReference type="ARBA" id="ARBA00023049"/>
    </source>
</evidence>
<evidence type="ECO:0000256" key="2">
    <source>
        <dbReference type="ARBA" id="ARBA00001936"/>
    </source>
</evidence>
<dbReference type="Gene3D" id="3.90.230.10">
    <property type="entry name" value="Creatinase/methionine aminopeptidase superfamily"/>
    <property type="match status" value="1"/>
</dbReference>
<dbReference type="FunFam" id="3.90.230.10:FF:000002">
    <property type="entry name" value="Xaa-Pro aminopeptidase 3"/>
    <property type="match status" value="1"/>
</dbReference>
<comment type="catalytic activity">
    <reaction evidence="1">
        <text>Release of any N-terminal amino acid, including proline, that is linked to proline, even from a dipeptide or tripeptide.</text>
        <dbReference type="EC" id="3.4.11.9"/>
    </reaction>
</comment>
<evidence type="ECO:0000256" key="13">
    <source>
        <dbReference type="ARBA" id="ARBA00032413"/>
    </source>
</evidence>
<evidence type="ECO:0000256" key="4">
    <source>
        <dbReference type="ARBA" id="ARBA00008766"/>
    </source>
</evidence>
<evidence type="ECO:0000313" key="17">
    <source>
        <dbReference type="EMBL" id="KZZ88390.1"/>
    </source>
</evidence>
<evidence type="ECO:0000256" key="9">
    <source>
        <dbReference type="ARBA" id="ARBA00022801"/>
    </source>
</evidence>
<keyword evidence="7" id="KW-0645">Protease</keyword>
<evidence type="ECO:0000256" key="1">
    <source>
        <dbReference type="ARBA" id="ARBA00001424"/>
    </source>
</evidence>